<accession>A0A0A1TVQ7</accession>
<dbReference type="KEGG" id="eiv:EIN_169360"/>
<dbReference type="Proteomes" id="UP000014680">
    <property type="component" value="Unassembled WGS sequence"/>
</dbReference>
<dbReference type="EMBL" id="KB207112">
    <property type="protein sequence ID" value="ELP84501.1"/>
    <property type="molecule type" value="Genomic_DNA"/>
</dbReference>
<dbReference type="OMA" id="RCNSSIM"/>
<reference evidence="1 2" key="1">
    <citation type="submission" date="2012-10" db="EMBL/GenBank/DDBJ databases">
        <authorList>
            <person name="Zafar N."/>
            <person name="Inman J."/>
            <person name="Hall N."/>
            <person name="Lorenzi H."/>
            <person name="Caler E."/>
        </authorList>
    </citation>
    <scope>NUCLEOTIDE SEQUENCE [LARGE SCALE GENOMIC DNA]</scope>
    <source>
        <strain evidence="1 2">IP1</strain>
    </source>
</reference>
<sequence length="130" mass="15010">MDTPDIHSFVELLINMIKPTDPNAFYNEFLNESIETLKNIMSIDAQESVKVLKTDILYYKRTIEELSAKLQTSSKDQQLHIVKEINQKTMDFVSVLKNFSDSLNAEEVSLFPDDVARLRDQILVDLEDVE</sequence>
<gene>
    <name evidence="1" type="ORF">EIN_169360</name>
</gene>
<name>A0A0A1TVQ7_ENTIV</name>
<dbReference type="VEuPathDB" id="AmoebaDB:EIN_169360"/>
<dbReference type="OrthoDB" id="28131at2759"/>
<protein>
    <submittedName>
        <fullName evidence="1">Uncharacterized protein</fullName>
    </submittedName>
</protein>
<dbReference type="GeneID" id="14883463"/>
<dbReference type="AlphaFoldDB" id="A0A0A1TVQ7"/>
<evidence type="ECO:0000313" key="1">
    <source>
        <dbReference type="EMBL" id="ELP84501.1"/>
    </source>
</evidence>
<dbReference type="RefSeq" id="XP_004183847.1">
    <property type="nucleotide sequence ID" value="XM_004183799.1"/>
</dbReference>
<evidence type="ECO:0000313" key="2">
    <source>
        <dbReference type="Proteomes" id="UP000014680"/>
    </source>
</evidence>
<proteinExistence type="predicted"/>
<organism evidence="1 2">
    <name type="scientific">Entamoeba invadens IP1</name>
    <dbReference type="NCBI Taxonomy" id="370355"/>
    <lineage>
        <taxon>Eukaryota</taxon>
        <taxon>Amoebozoa</taxon>
        <taxon>Evosea</taxon>
        <taxon>Archamoebae</taxon>
        <taxon>Mastigamoebida</taxon>
        <taxon>Entamoebidae</taxon>
        <taxon>Entamoeba</taxon>
    </lineage>
</organism>
<keyword evidence="2" id="KW-1185">Reference proteome</keyword>